<feature type="region of interest" description="Disordered" evidence="1">
    <location>
        <begin position="16"/>
        <end position="71"/>
    </location>
</feature>
<proteinExistence type="predicted"/>
<sequence>MLDIAADIQLLTNFGVGGRSVSNEGPLAIPRGRPVATPQSGVSYADVAKQQQQQSQHQQQQQLPKDRSRSS</sequence>
<evidence type="ECO:0000313" key="3">
    <source>
        <dbReference type="Proteomes" id="UP000295192"/>
    </source>
</evidence>
<name>A0A484ATE4_DRONA</name>
<evidence type="ECO:0000256" key="1">
    <source>
        <dbReference type="SAM" id="MobiDB-lite"/>
    </source>
</evidence>
<feature type="compositionally biased region" description="Low complexity" evidence="1">
    <location>
        <begin position="50"/>
        <end position="62"/>
    </location>
</feature>
<keyword evidence="3" id="KW-1185">Reference proteome</keyword>
<gene>
    <name evidence="2" type="ORF">AWZ03_013896</name>
</gene>
<dbReference type="Proteomes" id="UP000295192">
    <property type="component" value="Unassembled WGS sequence"/>
</dbReference>
<comment type="caution">
    <text evidence="2">The sequence shown here is derived from an EMBL/GenBank/DDBJ whole genome shotgun (WGS) entry which is preliminary data.</text>
</comment>
<protein>
    <submittedName>
        <fullName evidence="2">Uncharacterized protein</fullName>
    </submittedName>
</protein>
<reference evidence="2 3" key="1">
    <citation type="journal article" date="2019" name="J. Hered.">
        <title>An Improved Genome Assembly for Drosophila navojoa, the Basal Species in the mojavensis Cluster.</title>
        <authorList>
            <person name="Vanderlinde T."/>
            <person name="Dupim E.G."/>
            <person name="Nazario-Yepiz N.O."/>
            <person name="Carvalho A.B."/>
        </authorList>
    </citation>
    <scope>NUCLEOTIDE SEQUENCE [LARGE SCALE GENOMIC DNA]</scope>
    <source>
        <strain evidence="2">Navoj_Jal97</strain>
        <tissue evidence="2">Whole organism</tissue>
    </source>
</reference>
<organism evidence="2 3">
    <name type="scientific">Drosophila navojoa</name>
    <name type="common">Fruit fly</name>
    <dbReference type="NCBI Taxonomy" id="7232"/>
    <lineage>
        <taxon>Eukaryota</taxon>
        <taxon>Metazoa</taxon>
        <taxon>Ecdysozoa</taxon>
        <taxon>Arthropoda</taxon>
        <taxon>Hexapoda</taxon>
        <taxon>Insecta</taxon>
        <taxon>Pterygota</taxon>
        <taxon>Neoptera</taxon>
        <taxon>Endopterygota</taxon>
        <taxon>Diptera</taxon>
        <taxon>Brachycera</taxon>
        <taxon>Muscomorpha</taxon>
        <taxon>Ephydroidea</taxon>
        <taxon>Drosophilidae</taxon>
        <taxon>Drosophila</taxon>
    </lineage>
</organism>
<dbReference type="EMBL" id="LSRL02000871">
    <property type="protein sequence ID" value="TDG39684.1"/>
    <property type="molecule type" value="Genomic_DNA"/>
</dbReference>
<evidence type="ECO:0000313" key="2">
    <source>
        <dbReference type="EMBL" id="TDG39684.1"/>
    </source>
</evidence>
<dbReference type="AlphaFoldDB" id="A0A484ATE4"/>
<accession>A0A484ATE4</accession>